<proteinExistence type="predicted"/>
<dbReference type="Gene3D" id="3.40.190.10">
    <property type="entry name" value="Periplasmic binding protein-like II"/>
    <property type="match status" value="1"/>
</dbReference>
<dbReference type="Proteomes" id="UP000515160">
    <property type="component" value="Chromosome 3"/>
</dbReference>
<dbReference type="GeneID" id="117571364"/>
<dbReference type="PANTHER" id="PTHR42643:SF24">
    <property type="entry name" value="IONOTROPIC RECEPTOR 60A"/>
    <property type="match status" value="1"/>
</dbReference>
<dbReference type="AlphaFoldDB" id="A0A6P8WZX6"/>
<keyword evidence="9" id="KW-0732">Signal</keyword>
<dbReference type="RefSeq" id="XP_034109366.1">
    <property type="nucleotide sequence ID" value="XM_034253475.2"/>
</dbReference>
<organism evidence="10 11">
    <name type="scientific">Drosophila albomicans</name>
    <name type="common">Fruit fly</name>
    <dbReference type="NCBI Taxonomy" id="7291"/>
    <lineage>
        <taxon>Eukaryota</taxon>
        <taxon>Metazoa</taxon>
        <taxon>Ecdysozoa</taxon>
        <taxon>Arthropoda</taxon>
        <taxon>Hexapoda</taxon>
        <taxon>Insecta</taxon>
        <taxon>Pterygota</taxon>
        <taxon>Neoptera</taxon>
        <taxon>Endopterygota</taxon>
        <taxon>Diptera</taxon>
        <taxon>Brachycera</taxon>
        <taxon>Muscomorpha</taxon>
        <taxon>Ephydroidea</taxon>
        <taxon>Drosophilidae</taxon>
        <taxon>Drosophila</taxon>
    </lineage>
</organism>
<evidence type="ECO:0000256" key="8">
    <source>
        <dbReference type="SAM" id="Phobius"/>
    </source>
</evidence>
<dbReference type="PANTHER" id="PTHR42643">
    <property type="entry name" value="IONOTROPIC RECEPTOR 20A-RELATED"/>
    <property type="match status" value="1"/>
</dbReference>
<evidence type="ECO:0000256" key="7">
    <source>
        <dbReference type="ARBA" id="ARBA00023180"/>
    </source>
</evidence>
<dbReference type="InterPro" id="IPR052192">
    <property type="entry name" value="Insect_Ionotropic_Sensory_Rcpt"/>
</dbReference>
<protein>
    <submittedName>
        <fullName evidence="11">Uncharacterized protein LOC117571364</fullName>
    </submittedName>
</protein>
<accession>A0A6P8WZX6</accession>
<comment type="subcellular location">
    <subcellularLocation>
        <location evidence="1">Cell membrane</location>
        <topology evidence="1">Multi-pass membrane protein</topology>
    </subcellularLocation>
</comment>
<feature type="transmembrane region" description="Helical" evidence="8">
    <location>
        <begin position="626"/>
        <end position="648"/>
    </location>
</feature>
<evidence type="ECO:0000256" key="6">
    <source>
        <dbReference type="ARBA" id="ARBA00023170"/>
    </source>
</evidence>
<evidence type="ECO:0000256" key="9">
    <source>
        <dbReference type="SAM" id="SignalP"/>
    </source>
</evidence>
<dbReference type="OrthoDB" id="6506757at2759"/>
<keyword evidence="6" id="KW-0675">Receptor</keyword>
<keyword evidence="3 8" id="KW-0812">Transmembrane</keyword>
<keyword evidence="2" id="KW-1003">Cell membrane</keyword>
<feature type="chain" id="PRO_5028154328" evidence="9">
    <location>
        <begin position="18"/>
        <end position="693"/>
    </location>
</feature>
<evidence type="ECO:0000256" key="5">
    <source>
        <dbReference type="ARBA" id="ARBA00023136"/>
    </source>
</evidence>
<keyword evidence="7" id="KW-0325">Glycoprotein</keyword>
<sequence>MRPNFALLLLMLMGAEAIVNPSNESANMVIYMLPGKDVGPHTWQVGVDCLDSFAQIFFYRNPMERFTRAYNLMMTNVYNMSLPAALIQKGFSKRINEAISNTSMPPEREFYQLRVISDQLNSKPSKIFGEILLADNYVIIVDSVERLQKMMSKYLTKSRSWNPGARFLVLYHNPELRDKPWKIASTIFNDLMTKFYVHRVALLYANSSTDYNLLVNDYYSNIDCRVLSVQSVGQCQNGQLYPSSHAVHVSMLDYISGFSPRNCTFYVCCSIAAPFVEEDCIVGLEMRILGFVRNRLGFETNQTCTRDTRGEVDEDGNWNGLLGKLSEGECDFIMGGFYPDNEVTVDFWGSDSYLQDAHTWFTKLADHRPAWRAMIGIFAWNTWVSFLLVLVLTWLFWYALVRILPEPKYFQQLSLTAINALAVSIGVAVQERPICEATRLFFLSLTLYGINLVATYTSKMIETFQYPGYLHQLDELKEVVAAGIPFGGEEESRDWFENDDDMWIFKAYNSSVDFRPRTKNLKDVEEGLRCILSSRMYIMQNRHADDIFAFPQNVFTSPMQMIMKAGFPFMFEINMVIRYMRDVGIIAKIDSDFRFNNTYLNRIAKMRPNFADTAIVLTTEHVKGPFGILIFGIFSASLAFLLELLYVYRGCRLRRRQRRRQLRRTKWRRERYQLRQAMAPVVRFTPVKRRKVL</sequence>
<evidence type="ECO:0000256" key="3">
    <source>
        <dbReference type="ARBA" id="ARBA00022692"/>
    </source>
</evidence>
<dbReference type="SUPFAM" id="SSF53850">
    <property type="entry name" value="Periplasmic binding protein-like II"/>
    <property type="match status" value="1"/>
</dbReference>
<feature type="signal peptide" evidence="9">
    <location>
        <begin position="1"/>
        <end position="17"/>
    </location>
</feature>
<evidence type="ECO:0000256" key="2">
    <source>
        <dbReference type="ARBA" id="ARBA00022475"/>
    </source>
</evidence>
<keyword evidence="4 8" id="KW-1133">Transmembrane helix</keyword>
<dbReference type="GO" id="GO:0005886">
    <property type="term" value="C:plasma membrane"/>
    <property type="evidence" value="ECO:0007669"/>
    <property type="project" value="UniProtKB-SubCell"/>
</dbReference>
<feature type="transmembrane region" description="Helical" evidence="8">
    <location>
        <begin position="373"/>
        <end position="397"/>
    </location>
</feature>
<reference evidence="11" key="1">
    <citation type="submission" date="2025-08" db="UniProtKB">
        <authorList>
            <consortium name="RefSeq"/>
        </authorList>
    </citation>
    <scope>IDENTIFICATION</scope>
    <source>
        <strain evidence="11">15112-1751.03</strain>
        <tissue evidence="11">Whole Adult</tissue>
    </source>
</reference>
<dbReference type="CTD" id="37881"/>
<name>A0A6P8WZX6_DROAB</name>
<keyword evidence="10" id="KW-1185">Reference proteome</keyword>
<gene>
    <name evidence="11" type="primary">LOC117571364</name>
</gene>
<evidence type="ECO:0000256" key="4">
    <source>
        <dbReference type="ARBA" id="ARBA00022989"/>
    </source>
</evidence>
<feature type="transmembrane region" description="Helical" evidence="8">
    <location>
        <begin position="440"/>
        <end position="457"/>
    </location>
</feature>
<evidence type="ECO:0000313" key="11">
    <source>
        <dbReference type="RefSeq" id="XP_034109366.1"/>
    </source>
</evidence>
<evidence type="ECO:0000313" key="10">
    <source>
        <dbReference type="Proteomes" id="UP000515160"/>
    </source>
</evidence>
<keyword evidence="5 8" id="KW-0472">Membrane</keyword>
<evidence type="ECO:0000256" key="1">
    <source>
        <dbReference type="ARBA" id="ARBA00004651"/>
    </source>
</evidence>